<keyword evidence="5 6" id="KW-0472">Membrane</keyword>
<evidence type="ECO:0000256" key="4">
    <source>
        <dbReference type="ARBA" id="ARBA00022679"/>
    </source>
</evidence>
<organism evidence="8 9">
    <name type="scientific">Breznakiella homolactica</name>
    <dbReference type="NCBI Taxonomy" id="2798577"/>
    <lineage>
        <taxon>Bacteria</taxon>
        <taxon>Pseudomonadati</taxon>
        <taxon>Spirochaetota</taxon>
        <taxon>Spirochaetia</taxon>
        <taxon>Spirochaetales</taxon>
        <taxon>Breznakiellaceae</taxon>
        <taxon>Breznakiella</taxon>
    </lineage>
</organism>
<protein>
    <submittedName>
        <fullName evidence="8">Glycosyltransferase</fullName>
    </submittedName>
</protein>
<keyword evidence="6" id="KW-1133">Transmembrane helix</keyword>
<dbReference type="Proteomes" id="UP000595917">
    <property type="component" value="Chromosome"/>
</dbReference>
<dbReference type="GO" id="GO:0016757">
    <property type="term" value="F:glycosyltransferase activity"/>
    <property type="evidence" value="ECO:0007669"/>
    <property type="project" value="UniProtKB-KW"/>
</dbReference>
<evidence type="ECO:0000256" key="1">
    <source>
        <dbReference type="ARBA" id="ARBA00004236"/>
    </source>
</evidence>
<dbReference type="InterPro" id="IPR029044">
    <property type="entry name" value="Nucleotide-diphossugar_trans"/>
</dbReference>
<dbReference type="SUPFAM" id="SSF53448">
    <property type="entry name" value="Nucleotide-diphospho-sugar transferases"/>
    <property type="match status" value="1"/>
</dbReference>
<sequence>MIGLILEWRRDRNALSKSQPGEPRFPRVSVVIPFRNEKERMRPLLESLAAQEYPELEFIFIDDRSSDGGGDLLRDFEKKVPAIPVTLIRLEENPGINRKQYALARGIEAADGELFLFTDADCTVPPGWVSAMAARMRNHGTGITIGPVFKKAQGRGFFQLYQCFDHAVRYMYLAASTGLGAAGGGFGNNLILRREALEAVGGYDAVPPSPTEDASLIAQIRARSRYKVRAACGSDVHVMTQGERTWRNFVSQTLRWNNGGLFSPDFSTRLNFGYLMAAISLGILCIVPALFVPWVWLLPAGVYISMTMNTIAVLALFRVSLPRAGLAYIFQLIFTPMYFTFLTILGVFGVKARWKGADLSCPD</sequence>
<dbReference type="KEGG" id="bhc:JFL75_16995"/>
<proteinExistence type="predicted"/>
<keyword evidence="6" id="KW-0812">Transmembrane</keyword>
<feature type="transmembrane region" description="Helical" evidence="6">
    <location>
        <begin position="302"/>
        <end position="321"/>
    </location>
</feature>
<dbReference type="PANTHER" id="PTHR43646:SF2">
    <property type="entry name" value="GLYCOSYLTRANSFERASE 2-LIKE DOMAIN-CONTAINING PROTEIN"/>
    <property type="match status" value="1"/>
</dbReference>
<keyword evidence="9" id="KW-1185">Reference proteome</keyword>
<dbReference type="EMBL" id="CP067089">
    <property type="protein sequence ID" value="QQO11428.1"/>
    <property type="molecule type" value="Genomic_DNA"/>
</dbReference>
<dbReference type="AlphaFoldDB" id="A0A7T7XS67"/>
<feature type="transmembrane region" description="Helical" evidence="6">
    <location>
        <begin position="328"/>
        <end position="350"/>
    </location>
</feature>
<name>A0A7T7XS67_9SPIR</name>
<dbReference type="GO" id="GO:0005886">
    <property type="term" value="C:plasma membrane"/>
    <property type="evidence" value="ECO:0007669"/>
    <property type="project" value="UniProtKB-SubCell"/>
</dbReference>
<accession>A0A7T7XS67</accession>
<evidence type="ECO:0000256" key="5">
    <source>
        <dbReference type="ARBA" id="ARBA00023136"/>
    </source>
</evidence>
<evidence type="ECO:0000256" key="3">
    <source>
        <dbReference type="ARBA" id="ARBA00022676"/>
    </source>
</evidence>
<dbReference type="PANTHER" id="PTHR43646">
    <property type="entry name" value="GLYCOSYLTRANSFERASE"/>
    <property type="match status" value="1"/>
</dbReference>
<keyword evidence="4" id="KW-0808">Transferase</keyword>
<dbReference type="Gene3D" id="3.90.550.10">
    <property type="entry name" value="Spore Coat Polysaccharide Biosynthesis Protein SpsA, Chain A"/>
    <property type="match status" value="1"/>
</dbReference>
<keyword evidence="3" id="KW-0328">Glycosyltransferase</keyword>
<comment type="subcellular location">
    <subcellularLocation>
        <location evidence="1">Cell membrane</location>
    </subcellularLocation>
</comment>
<gene>
    <name evidence="8" type="ORF">JFL75_16995</name>
</gene>
<evidence type="ECO:0000313" key="8">
    <source>
        <dbReference type="EMBL" id="QQO11428.1"/>
    </source>
</evidence>
<evidence type="ECO:0000256" key="6">
    <source>
        <dbReference type="SAM" id="Phobius"/>
    </source>
</evidence>
<feature type="transmembrane region" description="Helical" evidence="6">
    <location>
        <begin position="272"/>
        <end position="296"/>
    </location>
</feature>
<dbReference type="InterPro" id="IPR001173">
    <property type="entry name" value="Glyco_trans_2-like"/>
</dbReference>
<evidence type="ECO:0000313" key="9">
    <source>
        <dbReference type="Proteomes" id="UP000595917"/>
    </source>
</evidence>
<feature type="domain" description="Glycosyltransferase 2-like" evidence="7">
    <location>
        <begin position="29"/>
        <end position="200"/>
    </location>
</feature>
<evidence type="ECO:0000259" key="7">
    <source>
        <dbReference type="Pfam" id="PF00535"/>
    </source>
</evidence>
<keyword evidence="2" id="KW-1003">Cell membrane</keyword>
<dbReference type="Pfam" id="PF00535">
    <property type="entry name" value="Glycos_transf_2"/>
    <property type="match status" value="1"/>
</dbReference>
<reference evidence="8" key="1">
    <citation type="submission" date="2021-01" db="EMBL/GenBank/DDBJ databases">
        <title>Description of Breznakiella homolactica.</title>
        <authorList>
            <person name="Song Y."/>
            <person name="Brune A."/>
        </authorList>
    </citation>
    <scope>NUCLEOTIDE SEQUENCE</scope>
    <source>
        <strain evidence="8">RmG30</strain>
    </source>
</reference>
<evidence type="ECO:0000256" key="2">
    <source>
        <dbReference type="ARBA" id="ARBA00022475"/>
    </source>
</evidence>